<dbReference type="RefSeq" id="WP_379689634.1">
    <property type="nucleotide sequence ID" value="NZ_JBHLYW010000022.1"/>
</dbReference>
<dbReference type="EMBL" id="JBHLYW010000022">
    <property type="protein sequence ID" value="MFC0079495.1"/>
    <property type="molecule type" value="Genomic_DNA"/>
</dbReference>
<dbReference type="Gene3D" id="3.40.50.300">
    <property type="entry name" value="P-loop containing nucleotide triphosphate hydrolases"/>
    <property type="match status" value="1"/>
</dbReference>
<accession>A0ABV6BVM3</accession>
<evidence type="ECO:0008006" key="3">
    <source>
        <dbReference type="Google" id="ProtNLM"/>
    </source>
</evidence>
<sequence length="1620" mass="185926">MKKELFQYATVKIKCKEETGTALLYSPGEAFDYIYVFTAKHCLVGENFDQDFVNEDITIEKIFNPADNTWHSYTVSQTDKIVCTSSNELDLALIIIPKTNIEELSGVKYFFPIIDRASLTGECLIRGFADFNSGQEDRPYELNFEEYSKDNKNLFSLNFDGSLDTRYQSAVSNVQGLSGSGVFTLIKGSLYLMGILHTYEEKSRFFATAIMTYNHLVPKDFEKLTAVDPEENDAVIEAFDKIEANRSAVDIKTRSTIGEVHIARDMKRPLQILRDSGMLVLHGKAGTGKSAMAKGLIYELEKSGDTAVIVFTSEQLAAPSLHEAIHKAGYGVSIQQILESPLAGKRAVFWIESFEKLAESGFGGAFTELLALAKKSPHIVMVVTIRDYMLQKFKIFYNHEFPGSDLFYQIIEFNEQEMKQIEASLPQISLLLKNKKLTHLLRTPYYLDKALRIYPMVKDAESLDEAGFKKLMWEEIIEAGDSKRGTVFAAIALKRAKAMELYTFYEPDHYTQALVKDNIIYSEPGELQNRFSPSHDILEDWALVRYIKQERQNAQTEADFLSSLDGSPAVRRAFRLWLEDFYTENPADADDFSRGVLMSAATGDSWKNELTVYILRSGNASGLFYCLKEYFLEDNARELLHVIYLLRTCCKSIREAGDLEDLIPLGSGWDAAIDFAASNKETLYEIPQMQQELLDLIFDWALQLAEFNPVLLPSGSQSVAVLLEDYLIKHQDVFSDYSRNTIPKNSFKKALKIFLKLASKAQPGVKKLLDAVVDPHGNKNEWHHKGMLEYAKELIIEDVSGEQICRFYPDIILSEAVQTWIEKKRESHPGSLISMLEIEHGPDYWGLSDDIDYDSSSAYRTFFYWMFLHHPDKAVLFLTSFLNDAFKKNYQARARDSDQRKQIELHFKEHGSRSYYGSLEYWTLYRGFNSSAMLISSLLMGLEKGLLDLASNGSESCKKVRELNIQLVLNSNNTSVLAVVSSVVQAYPGLLDPVTAVLLGNRQLLEWDSSRYGSDLMGQNFYYGSDLFLKKERIASDKKPHRTAHRRGLIGFTGNYIFSCQTMNLQIFEQLDVLWQEIPQWDVSWRKALFEMDVRKYKFNTVDVPGSKGVIEISPGYDTEVEASINDIQNMPFPEIGTLWASKVFDRDETVDISYASWKKGYNYLQGREEEFDIMTAPGKMACLGLRDYFNELSEQEKIWCHGKLTSLGRELARNIPGFAPDLTTSLIDQKAVLYGIPLLFKLALDKEAEKQARELVFQLLTARIENRFKHFLYISISENLWKLRPEFSLNCWYGLFGYLEKSNAEYNSRKGHFFVYQEEKVPIWKEQLQNAVTVDEPFTASCVIPELDNASRWHLEGILEMIACDTEIQEQKQFIAEMLSLHLSQLKVQQRDYDEFYECRAVFKKFYSKFLLHCPKKYSEGLFVQLLDKTLIGPERKDCLKDLLFIKDLLKHLPLEVISADSESHTVKQFWFLWHRLRDWILSNGRIFLISVLLLDIGWNGHIEKWDNLKGEEQFYKDFIISCGSYAVNECIDLLSGAGFRNFMPHSVSWLGAVLKTDLYDAPIYRKLERFVHRAFFNYAAMIKGSAVLSKEFLYLLDLLIAKGSPKAYILKEEMIQYK</sequence>
<protein>
    <recommendedName>
        <fullName evidence="3">AAA+ ATPase domain-containing protein</fullName>
    </recommendedName>
</protein>
<keyword evidence="2" id="KW-1185">Reference proteome</keyword>
<dbReference type="SUPFAM" id="SSF52540">
    <property type="entry name" value="P-loop containing nucleoside triphosphate hydrolases"/>
    <property type="match status" value="1"/>
</dbReference>
<dbReference type="Proteomes" id="UP001589734">
    <property type="component" value="Unassembled WGS sequence"/>
</dbReference>
<evidence type="ECO:0000313" key="2">
    <source>
        <dbReference type="Proteomes" id="UP001589734"/>
    </source>
</evidence>
<reference evidence="1 2" key="1">
    <citation type="submission" date="2024-09" db="EMBL/GenBank/DDBJ databases">
        <authorList>
            <person name="Sun Q."/>
            <person name="Mori K."/>
        </authorList>
    </citation>
    <scope>NUCLEOTIDE SEQUENCE [LARGE SCALE GENOMIC DNA]</scope>
    <source>
        <strain evidence="1 2">CGMCC 1.12926</strain>
    </source>
</reference>
<gene>
    <name evidence="1" type="ORF">ACFFLS_20785</name>
</gene>
<dbReference type="InterPro" id="IPR027417">
    <property type="entry name" value="P-loop_NTPase"/>
</dbReference>
<organism evidence="1 2">
    <name type="scientific">Flavobacterium procerum</name>
    <dbReference type="NCBI Taxonomy" id="1455569"/>
    <lineage>
        <taxon>Bacteria</taxon>
        <taxon>Pseudomonadati</taxon>
        <taxon>Bacteroidota</taxon>
        <taxon>Flavobacteriia</taxon>
        <taxon>Flavobacteriales</taxon>
        <taxon>Flavobacteriaceae</taxon>
        <taxon>Flavobacterium</taxon>
    </lineage>
</organism>
<name>A0ABV6BVM3_9FLAO</name>
<comment type="caution">
    <text evidence="1">The sequence shown here is derived from an EMBL/GenBank/DDBJ whole genome shotgun (WGS) entry which is preliminary data.</text>
</comment>
<evidence type="ECO:0000313" key="1">
    <source>
        <dbReference type="EMBL" id="MFC0079495.1"/>
    </source>
</evidence>
<proteinExistence type="predicted"/>